<evidence type="ECO:0000256" key="8">
    <source>
        <dbReference type="ARBA" id="ARBA00023146"/>
    </source>
</evidence>
<dbReference type="Proteomes" id="UP000320184">
    <property type="component" value="Unassembled WGS sequence"/>
</dbReference>
<name>A0A538SE69_UNCEI</name>
<keyword evidence="4 10" id="KW-0547">Nucleotide-binding</keyword>
<dbReference type="Pfam" id="PF00579">
    <property type="entry name" value="tRNA-synt_1b"/>
    <property type="match status" value="1"/>
</dbReference>
<dbReference type="GO" id="GO:0003723">
    <property type="term" value="F:RNA binding"/>
    <property type="evidence" value="ECO:0007669"/>
    <property type="project" value="UniProtKB-KW"/>
</dbReference>
<comment type="subcellular location">
    <subcellularLocation>
        <location evidence="10">Cytoplasm</location>
    </subcellularLocation>
</comment>
<evidence type="ECO:0000313" key="12">
    <source>
        <dbReference type="EMBL" id="TMQ49675.1"/>
    </source>
</evidence>
<dbReference type="GO" id="GO:0006437">
    <property type="term" value="P:tyrosyl-tRNA aminoacylation"/>
    <property type="evidence" value="ECO:0007669"/>
    <property type="project" value="UniProtKB-UniRule"/>
</dbReference>
<dbReference type="InterPro" id="IPR024108">
    <property type="entry name" value="Tyr-tRNA-ligase_bac_2"/>
</dbReference>
<evidence type="ECO:0000256" key="2">
    <source>
        <dbReference type="ARBA" id="ARBA00022490"/>
    </source>
</evidence>
<dbReference type="PANTHER" id="PTHR11766:SF1">
    <property type="entry name" value="TYROSINE--TRNA LIGASE"/>
    <property type="match status" value="1"/>
</dbReference>
<dbReference type="FunFam" id="3.40.50.620:FF:000061">
    <property type="entry name" value="Tyrosine--tRNA ligase"/>
    <property type="match status" value="1"/>
</dbReference>
<dbReference type="InterPro" id="IPR014729">
    <property type="entry name" value="Rossmann-like_a/b/a_fold"/>
</dbReference>
<keyword evidence="2 10" id="KW-0963">Cytoplasm</keyword>
<dbReference type="PROSITE" id="PS00178">
    <property type="entry name" value="AA_TRNA_LIGASE_I"/>
    <property type="match status" value="1"/>
</dbReference>
<dbReference type="CDD" id="cd00165">
    <property type="entry name" value="S4"/>
    <property type="match status" value="1"/>
</dbReference>
<evidence type="ECO:0000256" key="10">
    <source>
        <dbReference type="HAMAP-Rule" id="MF_02007"/>
    </source>
</evidence>
<dbReference type="InterPro" id="IPR002305">
    <property type="entry name" value="aa-tRNA-synth_Ic"/>
</dbReference>
<protein>
    <recommendedName>
        <fullName evidence="10">Tyrosine--tRNA ligase</fullName>
        <ecNumber evidence="10">6.1.1.1</ecNumber>
    </recommendedName>
    <alternativeName>
        <fullName evidence="10">Tyrosyl-tRNA synthetase</fullName>
        <shortName evidence="10">TyrRS</shortName>
    </alternativeName>
</protein>
<dbReference type="CDD" id="cd00805">
    <property type="entry name" value="TyrRS_core"/>
    <property type="match status" value="1"/>
</dbReference>
<evidence type="ECO:0000256" key="5">
    <source>
        <dbReference type="ARBA" id="ARBA00022840"/>
    </source>
</evidence>
<sequence>MTSPEQQFETLARGAEEILPEGGLLERLRLCAREGRPLRVKQGFDPTAPDIHLGHAVGLRKLRQFQDLGHQVVLIVGDTTGMVGDPSGLTKTRPQLTSEQVEANARTYLEQFHRVLDPDPAPPRRPVEIHRNSDWLSKMQFMDVIHLASRYTLARILERDDFAKRQAAQQPIGLHELLYPLMQGYDSIAVRADVEMGGTDQKFNLLVGRALQEHYGQLPQVILTVPLLPGLDGVQRMSKSLGNYIGVTDPPHEMFGKVMSIPDSVMPIYWRLGAEATDAELEAVDRELADSGVNPMTVKKRLGLRIVTLCHGKEAAEQARRDFETQFSRREAPDSLPTWTPAVKGEVGIKDLLVLSGLAASGSAAWRAVEQGAVSIDGVRITDRGYRHNLAGPFVLRLGRKMIRVEMPSGS</sequence>
<dbReference type="EMBL" id="VBOT01000118">
    <property type="protein sequence ID" value="TMQ49675.1"/>
    <property type="molecule type" value="Genomic_DNA"/>
</dbReference>
<comment type="function">
    <text evidence="10">Catalyzes the attachment of tyrosine to tRNA(Tyr) in a two-step reaction: tyrosine is first activated by ATP to form Tyr-AMP and then transferred to the acceptor end of tRNA(Tyr).</text>
</comment>
<keyword evidence="6 11" id="KW-0694">RNA-binding</keyword>
<evidence type="ECO:0000256" key="6">
    <source>
        <dbReference type="ARBA" id="ARBA00022884"/>
    </source>
</evidence>
<dbReference type="NCBIfam" id="TIGR00234">
    <property type="entry name" value="tyrS"/>
    <property type="match status" value="1"/>
</dbReference>
<reference evidence="12 13" key="1">
    <citation type="journal article" date="2019" name="Nat. Microbiol.">
        <title>Mediterranean grassland soil C-N compound turnover is dependent on rainfall and depth, and is mediated by genomically divergent microorganisms.</title>
        <authorList>
            <person name="Diamond S."/>
            <person name="Andeer P.F."/>
            <person name="Li Z."/>
            <person name="Crits-Christoph A."/>
            <person name="Burstein D."/>
            <person name="Anantharaman K."/>
            <person name="Lane K.R."/>
            <person name="Thomas B.C."/>
            <person name="Pan C."/>
            <person name="Northen T.R."/>
            <person name="Banfield J.F."/>
        </authorList>
    </citation>
    <scope>NUCLEOTIDE SEQUENCE [LARGE SCALE GENOMIC DNA]</scope>
    <source>
        <strain evidence="12">WS_3</strain>
    </source>
</reference>
<evidence type="ECO:0000256" key="3">
    <source>
        <dbReference type="ARBA" id="ARBA00022598"/>
    </source>
</evidence>
<dbReference type="Gene3D" id="3.10.290.10">
    <property type="entry name" value="RNA-binding S4 domain"/>
    <property type="match status" value="1"/>
</dbReference>
<dbReference type="AlphaFoldDB" id="A0A538SE69"/>
<dbReference type="PANTHER" id="PTHR11766">
    <property type="entry name" value="TYROSYL-TRNA SYNTHETASE"/>
    <property type="match status" value="1"/>
</dbReference>
<evidence type="ECO:0000256" key="4">
    <source>
        <dbReference type="ARBA" id="ARBA00022741"/>
    </source>
</evidence>
<dbReference type="Gene3D" id="3.40.50.620">
    <property type="entry name" value="HUPs"/>
    <property type="match status" value="1"/>
</dbReference>
<keyword evidence="8 10" id="KW-0030">Aminoacyl-tRNA synthetase</keyword>
<dbReference type="SUPFAM" id="SSF52374">
    <property type="entry name" value="Nucleotidylyl transferase"/>
    <property type="match status" value="1"/>
</dbReference>
<dbReference type="InterPro" id="IPR002307">
    <property type="entry name" value="Tyr-tRNA-ligase"/>
</dbReference>
<comment type="caution">
    <text evidence="10">Lacks conserved residue(s) required for the propagation of feature annotation.</text>
</comment>
<gene>
    <name evidence="10" type="primary">tyrS</name>
    <name evidence="12" type="ORF">E6K73_09495</name>
</gene>
<dbReference type="HAMAP" id="MF_02007">
    <property type="entry name" value="Tyr_tRNA_synth_type2"/>
    <property type="match status" value="1"/>
</dbReference>
<dbReference type="EC" id="6.1.1.1" evidence="10"/>
<feature type="short sequence motif" description="'HIGH' region" evidence="10">
    <location>
        <begin position="46"/>
        <end position="55"/>
    </location>
</feature>
<feature type="binding site" evidence="10">
    <location>
        <position position="239"/>
    </location>
    <ligand>
        <name>ATP</name>
        <dbReference type="ChEBI" id="CHEBI:30616"/>
    </ligand>
</feature>
<dbReference type="Gene3D" id="1.10.240.10">
    <property type="entry name" value="Tyrosyl-Transfer RNA Synthetase"/>
    <property type="match status" value="1"/>
</dbReference>
<dbReference type="PROSITE" id="PS50889">
    <property type="entry name" value="S4"/>
    <property type="match status" value="1"/>
</dbReference>
<proteinExistence type="inferred from homology"/>
<evidence type="ECO:0000256" key="9">
    <source>
        <dbReference type="ARBA" id="ARBA00048248"/>
    </source>
</evidence>
<comment type="caution">
    <text evidence="12">The sequence shown here is derived from an EMBL/GenBank/DDBJ whole genome shotgun (WGS) entry which is preliminary data.</text>
</comment>
<dbReference type="GO" id="GO:0005829">
    <property type="term" value="C:cytosol"/>
    <property type="evidence" value="ECO:0007669"/>
    <property type="project" value="TreeGrafter"/>
</dbReference>
<dbReference type="PRINTS" id="PR01040">
    <property type="entry name" value="TRNASYNTHTYR"/>
</dbReference>
<comment type="subunit">
    <text evidence="1 10">Homodimer.</text>
</comment>
<dbReference type="InterPro" id="IPR001412">
    <property type="entry name" value="aa-tRNA-synth_I_CS"/>
</dbReference>
<dbReference type="InterPro" id="IPR036986">
    <property type="entry name" value="S4_RNA-bd_sf"/>
</dbReference>
<keyword evidence="7 10" id="KW-0648">Protein biosynthesis</keyword>
<comment type="similarity">
    <text evidence="10">Belongs to the class-I aminoacyl-tRNA synthetase family. TyrS type 2 subfamily.</text>
</comment>
<organism evidence="12 13">
    <name type="scientific">Eiseniibacteriota bacterium</name>
    <dbReference type="NCBI Taxonomy" id="2212470"/>
    <lineage>
        <taxon>Bacteria</taxon>
        <taxon>Candidatus Eiseniibacteriota</taxon>
    </lineage>
</organism>
<evidence type="ECO:0000256" key="11">
    <source>
        <dbReference type="PROSITE-ProRule" id="PRU00182"/>
    </source>
</evidence>
<dbReference type="InterPro" id="IPR024088">
    <property type="entry name" value="Tyr-tRNA-ligase_bac-type"/>
</dbReference>
<accession>A0A538SE69</accession>
<dbReference type="GO" id="GO:0005524">
    <property type="term" value="F:ATP binding"/>
    <property type="evidence" value="ECO:0007669"/>
    <property type="project" value="UniProtKB-UniRule"/>
</dbReference>
<evidence type="ECO:0000313" key="13">
    <source>
        <dbReference type="Proteomes" id="UP000320184"/>
    </source>
</evidence>
<dbReference type="SUPFAM" id="SSF55174">
    <property type="entry name" value="Alpha-L RNA-binding motif"/>
    <property type="match status" value="1"/>
</dbReference>
<evidence type="ECO:0000256" key="1">
    <source>
        <dbReference type="ARBA" id="ARBA00011738"/>
    </source>
</evidence>
<keyword evidence="5 10" id="KW-0067">ATP-binding</keyword>
<keyword evidence="3 10" id="KW-0436">Ligase</keyword>
<dbReference type="GO" id="GO:0004831">
    <property type="term" value="F:tyrosine-tRNA ligase activity"/>
    <property type="evidence" value="ECO:0007669"/>
    <property type="project" value="UniProtKB-UniRule"/>
</dbReference>
<comment type="catalytic activity">
    <reaction evidence="9 10">
        <text>tRNA(Tyr) + L-tyrosine + ATP = L-tyrosyl-tRNA(Tyr) + AMP + diphosphate + H(+)</text>
        <dbReference type="Rhea" id="RHEA:10220"/>
        <dbReference type="Rhea" id="RHEA-COMP:9706"/>
        <dbReference type="Rhea" id="RHEA-COMP:9707"/>
        <dbReference type="ChEBI" id="CHEBI:15378"/>
        <dbReference type="ChEBI" id="CHEBI:30616"/>
        <dbReference type="ChEBI" id="CHEBI:33019"/>
        <dbReference type="ChEBI" id="CHEBI:58315"/>
        <dbReference type="ChEBI" id="CHEBI:78442"/>
        <dbReference type="ChEBI" id="CHEBI:78536"/>
        <dbReference type="ChEBI" id="CHEBI:456215"/>
        <dbReference type="EC" id="6.1.1.1"/>
    </reaction>
</comment>
<evidence type="ECO:0000256" key="7">
    <source>
        <dbReference type="ARBA" id="ARBA00022917"/>
    </source>
</evidence>